<feature type="domain" description="DUF4378" evidence="3">
    <location>
        <begin position="638"/>
        <end position="772"/>
    </location>
</feature>
<feature type="domain" description="DUF3741" evidence="2">
    <location>
        <begin position="183"/>
        <end position="223"/>
    </location>
</feature>
<dbReference type="Pfam" id="PF14309">
    <property type="entry name" value="DUF4378"/>
    <property type="match status" value="1"/>
</dbReference>
<feature type="compositionally biased region" description="Basic and acidic residues" evidence="1">
    <location>
        <begin position="626"/>
        <end position="635"/>
    </location>
</feature>
<evidence type="ECO:0000259" key="2">
    <source>
        <dbReference type="Pfam" id="PF12552"/>
    </source>
</evidence>
<feature type="domain" description="DUF3741" evidence="4">
    <location>
        <begin position="109"/>
        <end position="126"/>
    </location>
</feature>
<name>A0A7I8KPD7_SPIIN</name>
<gene>
    <name evidence="5" type="ORF">SI8410_07009628</name>
</gene>
<dbReference type="OrthoDB" id="1932693at2759"/>
<evidence type="ECO:0000313" key="6">
    <source>
        <dbReference type="Proteomes" id="UP000663760"/>
    </source>
</evidence>
<dbReference type="Pfam" id="PF14383">
    <property type="entry name" value="VARLMGL"/>
    <property type="match status" value="1"/>
</dbReference>
<dbReference type="EMBL" id="LR746270">
    <property type="protein sequence ID" value="CAA7398958.1"/>
    <property type="molecule type" value="Genomic_DNA"/>
</dbReference>
<evidence type="ECO:0000259" key="3">
    <source>
        <dbReference type="Pfam" id="PF14309"/>
    </source>
</evidence>
<dbReference type="AlphaFoldDB" id="A0A7I8KPD7"/>
<dbReference type="PANTHER" id="PTHR46634:SF3">
    <property type="entry name" value="M REDUCTASE II SUBUNIT GAMMA, PUTATIVE (DUF3741)-RELATED"/>
    <property type="match status" value="1"/>
</dbReference>
<feature type="region of interest" description="Disordered" evidence="1">
    <location>
        <begin position="126"/>
        <end position="177"/>
    </location>
</feature>
<dbReference type="Pfam" id="PF12552">
    <property type="entry name" value="DUF3741"/>
    <property type="match status" value="1"/>
</dbReference>
<sequence>MSDLRGGKAAARNLRVAAPGCMGRIIHILDLNAGTARTKVLTDRSNRDGSPFYGNRPDSPRESDAIASQTEDEPAVIRGTRGSSIRSAGRTPMKMLIAQEMISQTEAAQKVPGVVAKLMGLNDLPSPANTGGGAAIRGRPSPSSLDGEGDYCKDVCEISSPPPEEEEKDGEGNARETGTALVRRKFVEAKRLAEERQLLQSREFLEVLDSNRDLLLRFIDDPGPPSSSSSPATKRITVLKPSRVVENGTCVEMLEEEEEEEAEGPVHPTRIVVLKPGLRKKTLDLKAAMEPPKSFAGLRGRADVVVAPAAVAGGGARELAMEITQIMRESLSDNWRDETLLSSVFSCGYAGDTSSFNRSEDGFMEDDDGVGDFSDLEIIVKPDYSQDYGSPLVNPHSPFFLGHPSCSPESSVIREAKKRLLERWTMVTSRGARREERGRGAHGSSSTLGEVLSLPETSGGEGGGEQELRPPPPACSSPRRDERSVSMGSPRSRSGKFTLRDKVSSLLFSRSKRLSREGPCSPRTQQNPRGPAATTSSSAPAIAFSGKAPPPPENAGEDQDQPSPVSVLEARLDDDVNSSSCSRFSDSCQLVSRSPPIGSVARSLPWNGACSSGRSSPRLAGVLPRGRRDGDGDVEEQHSLVKSLLSSAGFEETTSWSEALARWHSPESPLDPLLLRRLSEIGGGGGEKWQRSTASIRLLFDSVNAALLEIAGGITSPAKAAVSLNERVWWRVKQWLQGAEEAAAAEWVSRKEAVEEMGREIEGKVLAELVVEALGDVVERWR</sequence>
<dbReference type="Proteomes" id="UP000663760">
    <property type="component" value="Chromosome 7"/>
</dbReference>
<proteinExistence type="predicted"/>
<organism evidence="5 6">
    <name type="scientific">Spirodela intermedia</name>
    <name type="common">Intermediate duckweed</name>
    <dbReference type="NCBI Taxonomy" id="51605"/>
    <lineage>
        <taxon>Eukaryota</taxon>
        <taxon>Viridiplantae</taxon>
        <taxon>Streptophyta</taxon>
        <taxon>Embryophyta</taxon>
        <taxon>Tracheophyta</taxon>
        <taxon>Spermatophyta</taxon>
        <taxon>Magnoliopsida</taxon>
        <taxon>Liliopsida</taxon>
        <taxon>Araceae</taxon>
        <taxon>Lemnoideae</taxon>
        <taxon>Spirodela</taxon>
    </lineage>
</organism>
<evidence type="ECO:0000313" key="5">
    <source>
        <dbReference type="EMBL" id="CAA7398958.1"/>
    </source>
</evidence>
<feature type="region of interest" description="Disordered" evidence="1">
    <location>
        <begin position="430"/>
        <end position="564"/>
    </location>
</feature>
<keyword evidence="6" id="KW-1185">Reference proteome</keyword>
<feature type="region of interest" description="Disordered" evidence="1">
    <location>
        <begin position="41"/>
        <end position="74"/>
    </location>
</feature>
<dbReference type="InterPro" id="IPR025486">
    <property type="entry name" value="DUF4378"/>
</dbReference>
<evidence type="ECO:0000256" key="1">
    <source>
        <dbReference type="SAM" id="MobiDB-lite"/>
    </source>
</evidence>
<dbReference type="PANTHER" id="PTHR46634">
    <property type="entry name" value="M REDUCTASE II SUBUNIT GAMMA, PUTATIVE (DUF3741)-RELATED"/>
    <property type="match status" value="1"/>
</dbReference>
<protein>
    <submittedName>
        <fullName evidence="5">Uncharacterized protein</fullName>
    </submittedName>
</protein>
<feature type="region of interest" description="Disordered" evidence="1">
    <location>
        <begin position="614"/>
        <end position="635"/>
    </location>
</feature>
<feature type="compositionally biased region" description="Low complexity" evidence="1">
    <location>
        <begin position="531"/>
        <end position="541"/>
    </location>
</feature>
<dbReference type="InterPro" id="IPR032795">
    <property type="entry name" value="DUF3741-assoc"/>
</dbReference>
<accession>A0A7I8KPD7</accession>
<dbReference type="InterPro" id="IPR022212">
    <property type="entry name" value="DUF3741"/>
</dbReference>
<evidence type="ECO:0000259" key="4">
    <source>
        <dbReference type="Pfam" id="PF14383"/>
    </source>
</evidence>
<reference evidence="5" key="1">
    <citation type="submission" date="2020-02" db="EMBL/GenBank/DDBJ databases">
        <authorList>
            <person name="Scholz U."/>
            <person name="Mascher M."/>
            <person name="Fiebig A."/>
        </authorList>
    </citation>
    <scope>NUCLEOTIDE SEQUENCE</scope>
</reference>